<protein>
    <submittedName>
        <fullName evidence="1">Uncharacterized protein</fullName>
    </submittedName>
</protein>
<dbReference type="EMBL" id="KZ669130">
    <property type="protein sequence ID" value="PPR86075.1"/>
    <property type="molecule type" value="Genomic_DNA"/>
</dbReference>
<gene>
    <name evidence="1" type="ORF">GOBAR_AA34617</name>
</gene>
<accession>A0A2P5W4S9</accession>
<dbReference type="Proteomes" id="UP000239757">
    <property type="component" value="Unassembled WGS sequence"/>
</dbReference>
<organism evidence="1 2">
    <name type="scientific">Gossypium barbadense</name>
    <name type="common">Sea Island cotton</name>
    <name type="synonym">Hibiscus barbadensis</name>
    <dbReference type="NCBI Taxonomy" id="3634"/>
    <lineage>
        <taxon>Eukaryota</taxon>
        <taxon>Viridiplantae</taxon>
        <taxon>Streptophyta</taxon>
        <taxon>Embryophyta</taxon>
        <taxon>Tracheophyta</taxon>
        <taxon>Spermatophyta</taxon>
        <taxon>Magnoliopsida</taxon>
        <taxon>eudicotyledons</taxon>
        <taxon>Gunneridae</taxon>
        <taxon>Pentapetalae</taxon>
        <taxon>rosids</taxon>
        <taxon>malvids</taxon>
        <taxon>Malvales</taxon>
        <taxon>Malvaceae</taxon>
        <taxon>Malvoideae</taxon>
        <taxon>Gossypium</taxon>
    </lineage>
</organism>
<dbReference type="AlphaFoldDB" id="A0A2P5W4S9"/>
<evidence type="ECO:0000313" key="2">
    <source>
        <dbReference type="Proteomes" id="UP000239757"/>
    </source>
</evidence>
<evidence type="ECO:0000313" key="1">
    <source>
        <dbReference type="EMBL" id="PPR86075.1"/>
    </source>
</evidence>
<name>A0A2P5W4S9_GOSBA</name>
<sequence>MSAYEPPHELDERVVVAESVGPRAVGGHHQEYPPCKYLRDGGITDALERPGLYEAVLGTKVCQHFEGEKCLKQHQTLGRLAGGLIPLGETEPCRDHHTLSLRSRDGTLSIVPPNRYSGPQLKVGPEVFRAVLPGTLGETVGEGDGFPQLGPRKRTLPFSSSKQVRRFSFLLTMTCYLRLESSSHLDEWSK</sequence>
<proteinExistence type="predicted"/>
<reference evidence="1 2" key="1">
    <citation type="submission" date="2015-01" db="EMBL/GenBank/DDBJ databases">
        <title>Genome of allotetraploid Gossypium barbadense reveals genomic plasticity and fiber elongation in cotton evolution.</title>
        <authorList>
            <person name="Chen X."/>
            <person name="Liu X."/>
            <person name="Zhao B."/>
            <person name="Zheng H."/>
            <person name="Hu Y."/>
            <person name="Lu G."/>
            <person name="Yang C."/>
            <person name="Chen J."/>
            <person name="Shan C."/>
            <person name="Zhang L."/>
            <person name="Zhou Y."/>
            <person name="Wang L."/>
            <person name="Guo W."/>
            <person name="Bai Y."/>
            <person name="Ruan J."/>
            <person name="Shangguan X."/>
            <person name="Mao Y."/>
            <person name="Jiang J."/>
            <person name="Zhu Y."/>
            <person name="Lei J."/>
            <person name="Kang H."/>
            <person name="Chen S."/>
            <person name="He X."/>
            <person name="Wang R."/>
            <person name="Wang Y."/>
            <person name="Chen J."/>
            <person name="Wang L."/>
            <person name="Yu S."/>
            <person name="Wang B."/>
            <person name="Wei J."/>
            <person name="Song S."/>
            <person name="Lu X."/>
            <person name="Gao Z."/>
            <person name="Gu W."/>
            <person name="Deng X."/>
            <person name="Ma D."/>
            <person name="Wang S."/>
            <person name="Liang W."/>
            <person name="Fang L."/>
            <person name="Cai C."/>
            <person name="Zhu X."/>
            <person name="Zhou B."/>
            <person name="Zhang Y."/>
            <person name="Chen Z."/>
            <person name="Xu S."/>
            <person name="Zhu R."/>
            <person name="Wang S."/>
            <person name="Zhang T."/>
            <person name="Zhao G."/>
        </authorList>
    </citation>
    <scope>NUCLEOTIDE SEQUENCE [LARGE SCALE GENOMIC DNA]</scope>
    <source>
        <strain evidence="2">cv. Xinhai21</strain>
        <tissue evidence="1">Leaf</tissue>
    </source>
</reference>